<keyword evidence="2" id="KW-0472">Membrane</keyword>
<feature type="compositionally biased region" description="Low complexity" evidence="1">
    <location>
        <begin position="203"/>
        <end position="221"/>
    </location>
</feature>
<dbReference type="AlphaFoldDB" id="A0A423WD77"/>
<sequence length="941" mass="97935">MYVNITCSVSEEDDPFLNDATNIVDALVSDDPIEETVSTPVGSFPSFGSMAPPIPPPGLGFTAHSHASRTATPSQPPPGLATPQIPIGGTVPIATPTPIVPLKLAVPGSPASVAESSKGTKKSLESTTGAQAKKNIKAFALDSGLSKEIASHAITSTKGKKPVLQDEDFPALESAKPISRASTPAPTKAPSIKTPMVVKKVQAETPKAAATPAVPETPVQPISTPKLEKKAEKRVVPGVLNIAAATRAAAAAGKSNPSSTVTSAVEKPDDAAFPALPTPSSISSPAARAAPKTLRVVSTPKAETPTPFSAGPMAPPPLRHAFSGLQRPETPGSVDINSDSASIVSGSVSASRTNSPPPGPSRIGSAAVRSTTKSQQRKARKEATKKEAVAISAQPKQEPEIEIAPIVGRKKKQKKEPKSAASKETTPAAESRPQSPGPVEKDKPVEKEEKERPAVEEKVSTYRQAVNESMSLEEPLVPRSRRKDGNVPSTVEPAKPVADRPLPSPAAVLQVLVQQGLITDVEALSLLKTVTSTSHRSEQYAPVIPKDGVTEVKHMITEDDQQTLLSGNPVHKIVDGSRVLFTPNGNCVRNLSPAEEERYLELQASIAAASDDPAAYVHSRHEQSNGFSVIKGRAVANGIPGYFAQGSAVSTADGQALPTVSDPLQKMTREEALANINQSILPRLNLGTANLNNLAAVPDPSNNSKGQTQNIQQTAPTMTNATNALNSLAPLILNFASSGSPGSTAALAAELSGQPAGSSLAQLDPTDDFSGMANTMINPPLPSMASATAAGKALGSTSSVPALANFPMLSLEDMEQAFTLAKKEAEKMEKSLNQTSCTTPTAIVAAKTAGGGRIRRREMLQRGIARVGLVASRACFGFDGGVLGVSCGFALRATVAAFVVLSAVLEKLVVLSFWMVIRAYCAGMWTLRALVALLDWVGATY</sequence>
<comment type="caution">
    <text evidence="3">The sequence shown here is derived from an EMBL/GenBank/DDBJ whole genome shotgun (WGS) entry which is preliminary data.</text>
</comment>
<protein>
    <submittedName>
        <fullName evidence="3">Uncharacterized protein</fullName>
    </submittedName>
</protein>
<dbReference type="Proteomes" id="UP000283895">
    <property type="component" value="Unassembled WGS sequence"/>
</dbReference>
<evidence type="ECO:0000313" key="4">
    <source>
        <dbReference type="Proteomes" id="UP000283895"/>
    </source>
</evidence>
<dbReference type="EMBL" id="LKEA01000019">
    <property type="protein sequence ID" value="ROW01348.1"/>
    <property type="molecule type" value="Genomic_DNA"/>
</dbReference>
<feature type="region of interest" description="Disordered" evidence="1">
    <location>
        <begin position="176"/>
        <end position="195"/>
    </location>
</feature>
<keyword evidence="2" id="KW-0812">Transmembrane</keyword>
<organism evidence="3 4">
    <name type="scientific">Cytospora schulzeri</name>
    <dbReference type="NCBI Taxonomy" id="448051"/>
    <lineage>
        <taxon>Eukaryota</taxon>
        <taxon>Fungi</taxon>
        <taxon>Dikarya</taxon>
        <taxon>Ascomycota</taxon>
        <taxon>Pezizomycotina</taxon>
        <taxon>Sordariomycetes</taxon>
        <taxon>Sordariomycetidae</taxon>
        <taxon>Diaporthales</taxon>
        <taxon>Cytosporaceae</taxon>
        <taxon>Cytospora</taxon>
    </lineage>
</organism>
<dbReference type="OrthoDB" id="1923159at2759"/>
<feature type="region of interest" description="Disordered" evidence="1">
    <location>
        <begin position="109"/>
        <end position="129"/>
    </location>
</feature>
<feature type="compositionally biased region" description="Low complexity" evidence="1">
    <location>
        <begin position="274"/>
        <end position="291"/>
    </location>
</feature>
<feature type="transmembrane region" description="Helical" evidence="2">
    <location>
        <begin position="882"/>
        <end position="905"/>
    </location>
</feature>
<name>A0A423WD77_9PEZI</name>
<proteinExistence type="predicted"/>
<evidence type="ECO:0000313" key="3">
    <source>
        <dbReference type="EMBL" id="ROW01348.1"/>
    </source>
</evidence>
<keyword evidence="4" id="KW-1185">Reference proteome</keyword>
<feature type="transmembrane region" description="Helical" evidence="2">
    <location>
        <begin position="917"/>
        <end position="939"/>
    </location>
</feature>
<dbReference type="STRING" id="356882.A0A423WD77"/>
<feature type="compositionally biased region" description="Low complexity" evidence="1">
    <location>
        <begin position="338"/>
        <end position="351"/>
    </location>
</feature>
<keyword evidence="2" id="KW-1133">Transmembrane helix</keyword>
<feature type="region of interest" description="Disordered" evidence="1">
    <location>
        <begin position="57"/>
        <end position="82"/>
    </location>
</feature>
<gene>
    <name evidence="3" type="ORF">VMCG_05883</name>
</gene>
<reference evidence="3 4" key="1">
    <citation type="submission" date="2015-09" db="EMBL/GenBank/DDBJ databases">
        <title>Host preference determinants of Valsa canker pathogens revealed by comparative genomics.</title>
        <authorList>
            <person name="Yin Z."/>
            <person name="Huang L."/>
        </authorList>
    </citation>
    <scope>NUCLEOTIDE SEQUENCE [LARGE SCALE GENOMIC DNA]</scope>
    <source>
        <strain evidence="3 4">03-1</strain>
    </source>
</reference>
<accession>A0A423WD77</accession>
<feature type="compositionally biased region" description="Basic and acidic residues" evidence="1">
    <location>
        <begin position="439"/>
        <end position="460"/>
    </location>
</feature>
<evidence type="ECO:0000256" key="1">
    <source>
        <dbReference type="SAM" id="MobiDB-lite"/>
    </source>
</evidence>
<feature type="compositionally biased region" description="Polar residues" evidence="1">
    <location>
        <begin position="461"/>
        <end position="470"/>
    </location>
</feature>
<feature type="region of interest" description="Disordered" evidence="1">
    <location>
        <begin position="249"/>
        <end position="499"/>
    </location>
</feature>
<feature type="region of interest" description="Disordered" evidence="1">
    <location>
        <begin position="203"/>
        <end position="231"/>
    </location>
</feature>
<evidence type="ECO:0000256" key="2">
    <source>
        <dbReference type="SAM" id="Phobius"/>
    </source>
</evidence>